<proteinExistence type="inferred from homology"/>
<dbReference type="OrthoDB" id="9808735at2"/>
<sequence length="361" mass="41470">MSELTQITDFTRLFTTDTPLIDTRAPIEFEQGAFPQSQNLSLMSNDEREKIGTCYKDKGQAQAIELGHKLVQGDVKNKRIEAWLQFIKNNPNGALYCFRGGLRSQITQQWIYEASSVNYPRIKGGYKALRRFLIDETNRIMQQITPIVIGGQTGCGKTLLLDKVNNMIDLEGLANHRGSAFGNATTPQPTQINFENALAVELIKKQHKTTLLFEDEGSNIGTVHIPDCVQAKTKQAELILLEANIEQRLKITMDVYVINMHNDFIMQDSIKGFDNFAQYWLRSLEKIQKRLGLERYKVLLKLLNNALLKYKEQGDYKDFYPVVEELLVNYYDPMYDYQIKKKMNRVAFKGNSDEVLAYLLD</sequence>
<dbReference type="GO" id="GO:0016765">
    <property type="term" value="F:transferase activity, transferring alkyl or aryl (other than methyl) groups"/>
    <property type="evidence" value="ECO:0007669"/>
    <property type="project" value="UniProtKB-UniRule"/>
</dbReference>
<comment type="catalytic activity">
    <reaction evidence="2">
        <text>5-methylaminomethyl-2-thiouridine(34) in tRNA + (2E)-geranyl diphosphate = 5-methylaminomethyl-S-(2E)-geranyl-thiouridine(34) in tRNA + diphosphate</text>
        <dbReference type="Rhea" id="RHEA:14085"/>
        <dbReference type="Rhea" id="RHEA-COMP:10195"/>
        <dbReference type="Rhea" id="RHEA-COMP:14654"/>
        <dbReference type="ChEBI" id="CHEBI:33019"/>
        <dbReference type="ChEBI" id="CHEBI:58057"/>
        <dbReference type="ChEBI" id="CHEBI:74455"/>
        <dbReference type="ChEBI" id="CHEBI:140632"/>
    </reaction>
</comment>
<keyword evidence="2" id="KW-0808">Transferase</keyword>
<dbReference type="PANTHER" id="PTHR30401:SF0">
    <property type="entry name" value="TRNA 2-SELENOURIDINE SYNTHASE"/>
    <property type="match status" value="1"/>
</dbReference>
<dbReference type="AlphaFoldDB" id="A0A1H6J606"/>
<dbReference type="SUPFAM" id="SSF52821">
    <property type="entry name" value="Rhodanese/Cell cycle control phosphatase"/>
    <property type="match status" value="1"/>
</dbReference>
<comment type="catalytic activity">
    <reaction evidence="2">
        <text>5-methylaminomethyl-2-thiouridine(34) in tRNA + selenophosphate + (2E)-geranyl diphosphate + H2O + H(+) = 5-methylaminomethyl-2-selenouridine(34) in tRNA + (2E)-thiogeraniol + phosphate + diphosphate</text>
        <dbReference type="Rhea" id="RHEA:42716"/>
        <dbReference type="Rhea" id="RHEA-COMP:10195"/>
        <dbReference type="Rhea" id="RHEA-COMP:10196"/>
        <dbReference type="ChEBI" id="CHEBI:15377"/>
        <dbReference type="ChEBI" id="CHEBI:15378"/>
        <dbReference type="ChEBI" id="CHEBI:16144"/>
        <dbReference type="ChEBI" id="CHEBI:33019"/>
        <dbReference type="ChEBI" id="CHEBI:43474"/>
        <dbReference type="ChEBI" id="CHEBI:58057"/>
        <dbReference type="ChEBI" id="CHEBI:74455"/>
        <dbReference type="ChEBI" id="CHEBI:82743"/>
        <dbReference type="ChEBI" id="CHEBI:143703"/>
        <dbReference type="EC" id="2.9.1.3"/>
    </reaction>
</comment>
<dbReference type="EMBL" id="CDSC02000010">
    <property type="protein sequence ID" value="SEH57105.1"/>
    <property type="molecule type" value="Genomic_DNA"/>
</dbReference>
<dbReference type="Proteomes" id="UP000198988">
    <property type="component" value="Unassembled WGS sequence"/>
</dbReference>
<name>A0A1H6J606_9GAMM</name>
<protein>
    <recommendedName>
        <fullName evidence="2">tRNA 2-selenouridine synthase</fullName>
        <ecNumber evidence="2">2.9.1.3</ecNumber>
    </recommendedName>
</protein>
<dbReference type="NCBIfam" id="NF008750">
    <property type="entry name" value="PRK11784.1-2"/>
    <property type="match status" value="1"/>
</dbReference>
<feature type="domain" description="Rhodanese" evidence="3">
    <location>
        <begin position="14"/>
        <end position="138"/>
    </location>
</feature>
<evidence type="ECO:0000256" key="2">
    <source>
        <dbReference type="HAMAP-Rule" id="MF_01622"/>
    </source>
</evidence>
<feature type="active site" description="S-selanylcysteine intermediate" evidence="2">
    <location>
        <position position="97"/>
    </location>
</feature>
<gene>
    <name evidence="2" type="primary">selU</name>
    <name evidence="4" type="ORF">BAZSYMA_ACONTIG00099_4</name>
</gene>
<dbReference type="InterPro" id="IPR058840">
    <property type="entry name" value="AAA_SelU"/>
</dbReference>
<keyword evidence="1 2" id="KW-0711">Selenium</keyword>
<dbReference type="InterPro" id="IPR036873">
    <property type="entry name" value="Rhodanese-like_dom_sf"/>
</dbReference>
<accession>A0A1H6J606</accession>
<evidence type="ECO:0000259" key="3">
    <source>
        <dbReference type="PROSITE" id="PS50206"/>
    </source>
</evidence>
<evidence type="ECO:0000256" key="1">
    <source>
        <dbReference type="ARBA" id="ARBA00023266"/>
    </source>
</evidence>
<dbReference type="Pfam" id="PF26341">
    <property type="entry name" value="AAA_SelU"/>
    <property type="match status" value="1"/>
</dbReference>
<dbReference type="PROSITE" id="PS50206">
    <property type="entry name" value="RHODANESE_3"/>
    <property type="match status" value="1"/>
</dbReference>
<comment type="similarity">
    <text evidence="2">Belongs to the SelU family.</text>
</comment>
<dbReference type="NCBIfam" id="NF008751">
    <property type="entry name" value="PRK11784.1-3"/>
    <property type="match status" value="1"/>
</dbReference>
<dbReference type="HAMAP" id="MF_01622">
    <property type="entry name" value="tRNA_sel_U_synth"/>
    <property type="match status" value="1"/>
</dbReference>
<evidence type="ECO:0000313" key="5">
    <source>
        <dbReference type="Proteomes" id="UP000198988"/>
    </source>
</evidence>
<dbReference type="Gene3D" id="3.40.250.10">
    <property type="entry name" value="Rhodanese-like domain"/>
    <property type="match status" value="1"/>
</dbReference>
<comment type="catalytic activity">
    <reaction evidence="2">
        <text>5-methylaminomethyl-2-(Se-phospho)selenouridine(34) in tRNA + H2O = 5-methylaminomethyl-2-selenouridine(34) in tRNA + phosphate</text>
        <dbReference type="Rhea" id="RHEA:60176"/>
        <dbReference type="Rhea" id="RHEA-COMP:10196"/>
        <dbReference type="Rhea" id="RHEA-COMP:15523"/>
        <dbReference type="ChEBI" id="CHEBI:15377"/>
        <dbReference type="ChEBI" id="CHEBI:43474"/>
        <dbReference type="ChEBI" id="CHEBI:82743"/>
        <dbReference type="ChEBI" id="CHEBI:143702"/>
    </reaction>
</comment>
<dbReference type="GO" id="GO:0043828">
    <property type="term" value="F:tRNA 2-selenouridine synthase activity"/>
    <property type="evidence" value="ECO:0007669"/>
    <property type="project" value="UniProtKB-EC"/>
</dbReference>
<organism evidence="4 5">
    <name type="scientific">Bathymodiolus azoricus thioautotrophic gill symbiont</name>
    <dbReference type="NCBI Taxonomy" id="235205"/>
    <lineage>
        <taxon>Bacteria</taxon>
        <taxon>Pseudomonadati</taxon>
        <taxon>Pseudomonadota</taxon>
        <taxon>Gammaproteobacteria</taxon>
        <taxon>sulfur-oxidizing symbionts</taxon>
    </lineage>
</organism>
<comment type="subunit">
    <text evidence="2">Monomer.</text>
</comment>
<dbReference type="RefSeq" id="WP_090714287.1">
    <property type="nucleotide sequence ID" value="NZ_CAESAP020000183.1"/>
</dbReference>
<evidence type="ECO:0000313" key="4">
    <source>
        <dbReference type="EMBL" id="SEH57105.1"/>
    </source>
</evidence>
<dbReference type="InterPro" id="IPR017582">
    <property type="entry name" value="SelU"/>
</dbReference>
<dbReference type="CDD" id="cd01520">
    <property type="entry name" value="RHOD_YbbB"/>
    <property type="match status" value="1"/>
</dbReference>
<dbReference type="NCBIfam" id="TIGR03167">
    <property type="entry name" value="tRNA_sel_U_synt"/>
    <property type="match status" value="1"/>
</dbReference>
<dbReference type="InterPro" id="IPR001763">
    <property type="entry name" value="Rhodanese-like_dom"/>
</dbReference>
<reference evidence="5" key="1">
    <citation type="submission" date="2016-06" db="EMBL/GenBank/DDBJ databases">
        <authorList>
            <person name="Petersen J."/>
            <person name="Sayavedra L."/>
        </authorList>
    </citation>
    <scope>NUCLEOTIDE SEQUENCE [LARGE SCALE GENOMIC DNA]</scope>
    <source>
        <strain evidence="5">BazSymA</strain>
    </source>
</reference>
<dbReference type="EC" id="2.9.1.3" evidence="2"/>
<comment type="function">
    <text evidence="2">Involved in the post-transcriptional modification of the uridine at the wobble position (U34) of tRNA(Lys), tRNA(Glu) and tRNA(Gln). Catalyzes the conversion of 2-thiouridine (S2U-RNA) to 2-selenouridine (Se2U-RNA). Acts in a two-step process involving geranylation of 2-thiouridine (S2U) to S-geranyl-2-thiouridine (geS2U) and subsequent selenation of the latter derivative to 2-selenouridine (Se2U) in the tRNA chain.</text>
</comment>
<comment type="catalytic activity">
    <reaction evidence="2">
        <text>5-methylaminomethyl-S-(2E)-geranyl-thiouridine(34) in tRNA + selenophosphate + H(+) = 5-methylaminomethyl-2-(Se-phospho)selenouridine(34) in tRNA + (2E)-thiogeraniol</text>
        <dbReference type="Rhea" id="RHEA:60172"/>
        <dbReference type="Rhea" id="RHEA-COMP:14654"/>
        <dbReference type="Rhea" id="RHEA-COMP:15523"/>
        <dbReference type="ChEBI" id="CHEBI:15378"/>
        <dbReference type="ChEBI" id="CHEBI:16144"/>
        <dbReference type="ChEBI" id="CHEBI:140632"/>
        <dbReference type="ChEBI" id="CHEBI:143702"/>
        <dbReference type="ChEBI" id="CHEBI:143703"/>
    </reaction>
</comment>
<dbReference type="PANTHER" id="PTHR30401">
    <property type="entry name" value="TRNA 2-SELENOURIDINE SYNTHASE"/>
    <property type="match status" value="1"/>
</dbReference>
<dbReference type="GO" id="GO:0002098">
    <property type="term" value="P:tRNA wobble uridine modification"/>
    <property type="evidence" value="ECO:0007669"/>
    <property type="project" value="UniProtKB-UniRule"/>
</dbReference>